<feature type="non-terminal residue" evidence="1">
    <location>
        <position position="1"/>
    </location>
</feature>
<protein>
    <submittedName>
        <fullName evidence="1">Uncharacterized protein</fullName>
    </submittedName>
</protein>
<dbReference type="AlphaFoldDB" id="A0AAV2R6S7"/>
<organism evidence="1 2">
    <name type="scientific">Meganyctiphanes norvegica</name>
    <name type="common">Northern krill</name>
    <name type="synonym">Thysanopoda norvegica</name>
    <dbReference type="NCBI Taxonomy" id="48144"/>
    <lineage>
        <taxon>Eukaryota</taxon>
        <taxon>Metazoa</taxon>
        <taxon>Ecdysozoa</taxon>
        <taxon>Arthropoda</taxon>
        <taxon>Crustacea</taxon>
        <taxon>Multicrustacea</taxon>
        <taxon>Malacostraca</taxon>
        <taxon>Eumalacostraca</taxon>
        <taxon>Eucarida</taxon>
        <taxon>Euphausiacea</taxon>
        <taxon>Euphausiidae</taxon>
        <taxon>Meganyctiphanes</taxon>
    </lineage>
</organism>
<reference evidence="1 2" key="1">
    <citation type="submission" date="2024-05" db="EMBL/GenBank/DDBJ databases">
        <authorList>
            <person name="Wallberg A."/>
        </authorList>
    </citation>
    <scope>NUCLEOTIDE SEQUENCE [LARGE SCALE GENOMIC DNA]</scope>
</reference>
<dbReference type="EMBL" id="CAXKWB010015020">
    <property type="protein sequence ID" value="CAL4112466.1"/>
    <property type="molecule type" value="Genomic_DNA"/>
</dbReference>
<evidence type="ECO:0000313" key="1">
    <source>
        <dbReference type="EMBL" id="CAL4112466.1"/>
    </source>
</evidence>
<name>A0AAV2R6S7_MEGNR</name>
<comment type="caution">
    <text evidence="1">The sequence shown here is derived from an EMBL/GenBank/DDBJ whole genome shotgun (WGS) entry which is preliminary data.</text>
</comment>
<sequence>ERAERNSPSAAIHIDRTICVTIMNKLSTPWVIWLILCPLLSVDASPQFSTTLVSKLWEFLPIDKHPTVVNCMSETSAKLVTWQNKDFPKSESLPGICTLTLNPAEGTCAY</sequence>
<keyword evidence="2" id="KW-1185">Reference proteome</keyword>
<gene>
    <name evidence="1" type="ORF">MNOR_LOCUS19903</name>
</gene>
<feature type="non-terminal residue" evidence="1">
    <location>
        <position position="110"/>
    </location>
</feature>
<proteinExistence type="predicted"/>
<dbReference type="Proteomes" id="UP001497623">
    <property type="component" value="Unassembled WGS sequence"/>
</dbReference>
<evidence type="ECO:0000313" key="2">
    <source>
        <dbReference type="Proteomes" id="UP001497623"/>
    </source>
</evidence>
<accession>A0AAV2R6S7</accession>